<protein>
    <recommendedName>
        <fullName evidence="4">DUF4079 domain-containing protein</fullName>
    </recommendedName>
</protein>
<keyword evidence="1" id="KW-0472">Membrane</keyword>
<feature type="transmembrane region" description="Helical" evidence="1">
    <location>
        <begin position="45"/>
        <end position="67"/>
    </location>
</feature>
<dbReference type="STRING" id="1121449.SAMN02745704_01658"/>
<dbReference type="RefSeq" id="WP_078717223.1">
    <property type="nucleotide sequence ID" value="NZ_FUYC01000006.1"/>
</dbReference>
<dbReference type="InterPro" id="IPR025067">
    <property type="entry name" value="DUF4079"/>
</dbReference>
<evidence type="ECO:0000313" key="3">
    <source>
        <dbReference type="Proteomes" id="UP000190027"/>
    </source>
</evidence>
<keyword evidence="1" id="KW-0812">Transmembrane</keyword>
<feature type="transmembrane region" description="Helical" evidence="1">
    <location>
        <begin position="79"/>
        <end position="99"/>
    </location>
</feature>
<reference evidence="2 3" key="1">
    <citation type="submission" date="2017-02" db="EMBL/GenBank/DDBJ databases">
        <authorList>
            <person name="Peterson S.W."/>
        </authorList>
    </citation>
    <scope>NUCLEOTIDE SEQUENCE [LARGE SCALE GENOMIC DNA]</scope>
    <source>
        <strain evidence="2 3">DSM 16080</strain>
    </source>
</reference>
<keyword evidence="3" id="KW-1185">Reference proteome</keyword>
<dbReference type="EMBL" id="FUYC01000006">
    <property type="protein sequence ID" value="SKA83518.1"/>
    <property type="molecule type" value="Genomic_DNA"/>
</dbReference>
<sequence length="141" mass="15765">MLWFHPIFSALVLLLALYVLALGWVRFRVNHLGGRGVFPWKRHVLLGKVVYAAWTLSFLGGAAMVRIHWPAFFLKGAHTMGGFVMLALMGIGLVTGLIMDRQKAKRRALPLLHALVNVLLLATAGYQAWTGWNIVQKVLLH</sequence>
<organism evidence="2 3">
    <name type="scientific">Paucidesulfovibrio gracilis DSM 16080</name>
    <dbReference type="NCBI Taxonomy" id="1121449"/>
    <lineage>
        <taxon>Bacteria</taxon>
        <taxon>Pseudomonadati</taxon>
        <taxon>Thermodesulfobacteriota</taxon>
        <taxon>Desulfovibrionia</taxon>
        <taxon>Desulfovibrionales</taxon>
        <taxon>Desulfovibrionaceae</taxon>
        <taxon>Paucidesulfovibrio</taxon>
    </lineage>
</organism>
<dbReference type="OrthoDB" id="5471348at2"/>
<gene>
    <name evidence="2" type="ORF">SAMN02745704_01658</name>
</gene>
<evidence type="ECO:0000256" key="1">
    <source>
        <dbReference type="SAM" id="Phobius"/>
    </source>
</evidence>
<evidence type="ECO:0008006" key="4">
    <source>
        <dbReference type="Google" id="ProtNLM"/>
    </source>
</evidence>
<feature type="transmembrane region" description="Helical" evidence="1">
    <location>
        <begin position="111"/>
        <end position="129"/>
    </location>
</feature>
<name>A0A1T4X2X6_9BACT</name>
<dbReference type="Pfam" id="PF13301">
    <property type="entry name" value="DUF4079"/>
    <property type="match status" value="1"/>
</dbReference>
<accession>A0A1T4X2X6</accession>
<dbReference type="Proteomes" id="UP000190027">
    <property type="component" value="Unassembled WGS sequence"/>
</dbReference>
<feature type="transmembrane region" description="Helical" evidence="1">
    <location>
        <begin position="6"/>
        <end position="25"/>
    </location>
</feature>
<evidence type="ECO:0000313" key="2">
    <source>
        <dbReference type="EMBL" id="SKA83518.1"/>
    </source>
</evidence>
<proteinExistence type="predicted"/>
<keyword evidence="1" id="KW-1133">Transmembrane helix</keyword>
<dbReference type="AlphaFoldDB" id="A0A1T4X2X6"/>